<evidence type="ECO:0000256" key="5">
    <source>
        <dbReference type="ARBA" id="ARBA00022833"/>
    </source>
</evidence>
<evidence type="ECO:0000256" key="2">
    <source>
        <dbReference type="ARBA" id="ARBA00022692"/>
    </source>
</evidence>
<comment type="subcellular location">
    <subcellularLocation>
        <location evidence="1">Membrane</location>
    </subcellularLocation>
</comment>
<feature type="region of interest" description="Disordered" evidence="9">
    <location>
        <begin position="559"/>
        <end position="581"/>
    </location>
</feature>
<dbReference type="CDD" id="cd16668">
    <property type="entry name" value="RING-H2_RNF130-like"/>
    <property type="match status" value="1"/>
</dbReference>
<evidence type="ECO:0000256" key="8">
    <source>
        <dbReference type="PROSITE-ProRule" id="PRU00175"/>
    </source>
</evidence>
<evidence type="ECO:0000256" key="6">
    <source>
        <dbReference type="ARBA" id="ARBA00022989"/>
    </source>
</evidence>
<feature type="chain" id="PRO_5035594911" description="RING-type domain-containing protein" evidence="11">
    <location>
        <begin position="25"/>
        <end position="581"/>
    </location>
</feature>
<keyword evidence="11" id="KW-0732">Signal</keyword>
<name>A0A811KJN4_9BILA</name>
<dbReference type="Proteomes" id="UP000783686">
    <property type="component" value="Unassembled WGS sequence"/>
</dbReference>
<feature type="signal peptide" evidence="11">
    <location>
        <begin position="1"/>
        <end position="24"/>
    </location>
</feature>
<dbReference type="InterPro" id="IPR001841">
    <property type="entry name" value="Znf_RING"/>
</dbReference>
<dbReference type="FunFam" id="3.30.40.10:FF:000009">
    <property type="entry name" value="E3 ubiquitin-protein ligase RNF130"/>
    <property type="match status" value="1"/>
</dbReference>
<feature type="compositionally biased region" description="Polar residues" evidence="9">
    <location>
        <begin position="447"/>
        <end position="460"/>
    </location>
</feature>
<dbReference type="Pfam" id="PF13639">
    <property type="entry name" value="zf-RING_2"/>
    <property type="match status" value="1"/>
</dbReference>
<comment type="caution">
    <text evidence="13">The sequence shown here is derived from an EMBL/GenBank/DDBJ whole genome shotgun (WGS) entry which is preliminary data.</text>
</comment>
<evidence type="ECO:0000256" key="10">
    <source>
        <dbReference type="SAM" id="Phobius"/>
    </source>
</evidence>
<accession>A0A811KJN4</accession>
<keyword evidence="4 8" id="KW-0863">Zinc-finger</keyword>
<dbReference type="SUPFAM" id="SSF57850">
    <property type="entry name" value="RING/U-box"/>
    <property type="match status" value="1"/>
</dbReference>
<evidence type="ECO:0000313" key="13">
    <source>
        <dbReference type="EMBL" id="CAD5215968.1"/>
    </source>
</evidence>
<evidence type="ECO:0000259" key="12">
    <source>
        <dbReference type="PROSITE" id="PS50089"/>
    </source>
</evidence>
<dbReference type="PROSITE" id="PS50089">
    <property type="entry name" value="ZF_RING_2"/>
    <property type="match status" value="1"/>
</dbReference>
<keyword evidence="3" id="KW-0479">Metal-binding</keyword>
<evidence type="ECO:0000313" key="14">
    <source>
        <dbReference type="Proteomes" id="UP000614601"/>
    </source>
</evidence>
<gene>
    <name evidence="13" type="ORF">BOKJ2_LOCUS6358</name>
</gene>
<feature type="compositionally biased region" description="Polar residues" evidence="9">
    <location>
        <begin position="481"/>
        <end position="494"/>
    </location>
</feature>
<dbReference type="EMBL" id="CAJFCW020000003">
    <property type="protein sequence ID" value="CAG9105099.1"/>
    <property type="molecule type" value="Genomic_DNA"/>
</dbReference>
<sequence>MTLAQAATLTICLFVFSCAGSILAQETLSCGQTSYQVNFEPTKPQLATGPAKYTFYPIELLFGTNVQICNMTSPSLPLGEGKSATINGLETRFIITYCESCSRCVSKLPILHKMATQVANDAGLTSMLIIVRNSFQGVKIDNTNVKFVQMDEEPEVSNVCELSDSVDSDALRSFSKTSVLFVSISFIILMVISLAWLVFYYVQRFRYAHAKDRLQRRLFNAAKKALTHIPTKPVKVGDKELDSDCPVCIDPYRAGDIVRMLPCRHVFHKTCVDPWLLEHRTCPMCKSDILKAFGYHVNVSSRRRTQFSAPTDDQHVVHVANEDRLSVDATSTTSESNAYPFPVVTEIHDPFSFTPSTSPQLVQVMHATNARGFSIIPLTVHNGNGPVNGPNFTTVNATVERHIPNFNSQPLKGETNSTCPSGRQMRNSSSAKRNRGHFVNLVHVRSRSLSHSQTPDTDATLTPPEPQRPTALFRTGRNGGSIETQMEEGSQTLTPPSPAPVSSLEMNSPPDQVLVVNKYPTAASHVKHAMVQSAKVRPQTTAGVGMRRVSQDQMTTVNMPNTPSFHDIKPIQKDGLSVESL</sequence>
<dbReference type="InterPro" id="IPR013083">
    <property type="entry name" value="Znf_RING/FYVE/PHD"/>
</dbReference>
<reference evidence="13" key="1">
    <citation type="submission" date="2020-09" db="EMBL/GenBank/DDBJ databases">
        <authorList>
            <person name="Kikuchi T."/>
        </authorList>
    </citation>
    <scope>NUCLEOTIDE SEQUENCE</scope>
    <source>
        <strain evidence="13">SH1</strain>
    </source>
</reference>
<dbReference type="GO" id="GO:0008270">
    <property type="term" value="F:zinc ion binding"/>
    <property type="evidence" value="ECO:0007669"/>
    <property type="project" value="UniProtKB-KW"/>
</dbReference>
<evidence type="ECO:0000256" key="9">
    <source>
        <dbReference type="SAM" id="MobiDB-lite"/>
    </source>
</evidence>
<feature type="region of interest" description="Disordered" evidence="9">
    <location>
        <begin position="405"/>
        <end position="508"/>
    </location>
</feature>
<keyword evidence="6 10" id="KW-1133">Transmembrane helix</keyword>
<feature type="transmembrane region" description="Helical" evidence="10">
    <location>
        <begin position="179"/>
        <end position="202"/>
    </location>
</feature>
<dbReference type="GO" id="GO:0016020">
    <property type="term" value="C:membrane"/>
    <property type="evidence" value="ECO:0007669"/>
    <property type="project" value="UniProtKB-SubCell"/>
</dbReference>
<evidence type="ECO:0000256" key="1">
    <source>
        <dbReference type="ARBA" id="ARBA00004370"/>
    </source>
</evidence>
<feature type="compositionally biased region" description="Polar residues" evidence="9">
    <location>
        <begin position="405"/>
        <end position="431"/>
    </location>
</feature>
<keyword evidence="7 10" id="KW-0472">Membrane</keyword>
<evidence type="ECO:0000256" key="4">
    <source>
        <dbReference type="ARBA" id="ARBA00022771"/>
    </source>
</evidence>
<proteinExistence type="predicted"/>
<dbReference type="AlphaFoldDB" id="A0A811KJN4"/>
<feature type="domain" description="RING-type" evidence="12">
    <location>
        <begin position="245"/>
        <end position="286"/>
    </location>
</feature>
<dbReference type="PANTHER" id="PTHR46539">
    <property type="entry name" value="E3 UBIQUITIN-PROTEIN LIGASE ATL42"/>
    <property type="match status" value="1"/>
</dbReference>
<keyword evidence="2 10" id="KW-0812">Transmembrane</keyword>
<organism evidence="13 14">
    <name type="scientific">Bursaphelenchus okinawaensis</name>
    <dbReference type="NCBI Taxonomy" id="465554"/>
    <lineage>
        <taxon>Eukaryota</taxon>
        <taxon>Metazoa</taxon>
        <taxon>Ecdysozoa</taxon>
        <taxon>Nematoda</taxon>
        <taxon>Chromadorea</taxon>
        <taxon>Rhabditida</taxon>
        <taxon>Tylenchina</taxon>
        <taxon>Tylenchomorpha</taxon>
        <taxon>Aphelenchoidea</taxon>
        <taxon>Aphelenchoididae</taxon>
        <taxon>Bursaphelenchus</taxon>
    </lineage>
</organism>
<keyword evidence="5" id="KW-0862">Zinc</keyword>
<dbReference type="PANTHER" id="PTHR46539:SF23">
    <property type="entry name" value="RING-TYPE DOMAIN-CONTAINING PROTEIN"/>
    <property type="match status" value="1"/>
</dbReference>
<protein>
    <recommendedName>
        <fullName evidence="12">RING-type domain-containing protein</fullName>
    </recommendedName>
</protein>
<evidence type="ECO:0000256" key="3">
    <source>
        <dbReference type="ARBA" id="ARBA00022723"/>
    </source>
</evidence>
<evidence type="ECO:0000256" key="11">
    <source>
        <dbReference type="SAM" id="SignalP"/>
    </source>
</evidence>
<dbReference type="Proteomes" id="UP000614601">
    <property type="component" value="Unassembled WGS sequence"/>
</dbReference>
<evidence type="ECO:0000256" key="7">
    <source>
        <dbReference type="ARBA" id="ARBA00023136"/>
    </source>
</evidence>
<keyword evidence="14" id="KW-1185">Reference proteome</keyword>
<dbReference type="SMART" id="SM00184">
    <property type="entry name" value="RING"/>
    <property type="match status" value="1"/>
</dbReference>
<dbReference type="Gene3D" id="3.30.40.10">
    <property type="entry name" value="Zinc/RING finger domain, C3HC4 (zinc finger)"/>
    <property type="match status" value="1"/>
</dbReference>
<dbReference type="EMBL" id="CAJFDH010000003">
    <property type="protein sequence ID" value="CAD5215968.1"/>
    <property type="molecule type" value="Genomic_DNA"/>
</dbReference>
<dbReference type="OrthoDB" id="5357315at2759"/>